<evidence type="ECO:0000313" key="6">
    <source>
        <dbReference type="EMBL" id="AKJ02864.1"/>
    </source>
</evidence>
<dbReference type="SUPFAM" id="SSF46785">
    <property type="entry name" value="Winged helix' DNA-binding domain"/>
    <property type="match status" value="1"/>
</dbReference>
<sequence length="290" mass="31844">MNLSFVEAFYWVATLKSVSRAAEKLFLTQSAMSARIAVLEEELKTPLLDRRDRHFRLTPAGTRFLADAERLLALWSEIKSGLGSGTQRAVSLRLGAIESVLHSWLIPWIERLRVERPELELELMVETTPVLLESMRRGALDLVLAALPEHADGVRSRALPPMPMVFAGKRALHKQRRYTLSQLARGELLTFQRGSQPHGALLHLLREAGIEAARVHTISSISAMVRLVAGGFGVATLPHAALERLAAAEGLRPLPCDTELVPLPLHASWRADPTSNALEAIVESAVAFAG</sequence>
<name>A0AAC8Q8T0_9BACT</name>
<dbReference type="InterPro" id="IPR005119">
    <property type="entry name" value="LysR_subst-bd"/>
</dbReference>
<dbReference type="Pfam" id="PF00126">
    <property type="entry name" value="HTH_1"/>
    <property type="match status" value="1"/>
</dbReference>
<dbReference type="PANTHER" id="PTHR30126:SF77">
    <property type="entry name" value="TRANSCRIPTIONAL REGULATORY PROTEIN"/>
    <property type="match status" value="1"/>
</dbReference>
<proteinExistence type="inferred from homology"/>
<feature type="domain" description="HTH lysR-type" evidence="5">
    <location>
        <begin position="1"/>
        <end position="58"/>
    </location>
</feature>
<reference evidence="7 9" key="2">
    <citation type="submission" date="2018-08" db="EMBL/GenBank/DDBJ databases">
        <title>Genomic Encyclopedia of Archaeal and Bacterial Type Strains, Phase II (KMG-II): from individual species to whole genera.</title>
        <authorList>
            <person name="Goeker M."/>
        </authorList>
    </citation>
    <scope>NUCLEOTIDE SEQUENCE [LARGE SCALE GENOMIC DNA]</scope>
    <source>
        <strain evidence="7 9">DSM 2261</strain>
    </source>
</reference>
<dbReference type="Pfam" id="PF03466">
    <property type="entry name" value="LysR_substrate"/>
    <property type="match status" value="1"/>
</dbReference>
<dbReference type="GO" id="GO:0003700">
    <property type="term" value="F:DNA-binding transcription factor activity"/>
    <property type="evidence" value="ECO:0007669"/>
    <property type="project" value="InterPro"/>
</dbReference>
<protein>
    <submittedName>
        <fullName evidence="6">Cyn operon transcriptional activator</fullName>
    </submittedName>
    <submittedName>
        <fullName evidence="7">DNA-binding transcriptional LysR family regulator</fullName>
    </submittedName>
</protein>
<evidence type="ECO:0000256" key="4">
    <source>
        <dbReference type="ARBA" id="ARBA00023163"/>
    </source>
</evidence>
<dbReference type="InterPro" id="IPR036390">
    <property type="entry name" value="WH_DNA-bd_sf"/>
</dbReference>
<dbReference type="FunFam" id="1.10.10.10:FF:000001">
    <property type="entry name" value="LysR family transcriptional regulator"/>
    <property type="match status" value="1"/>
</dbReference>
<dbReference type="Gene3D" id="3.40.190.10">
    <property type="entry name" value="Periplasmic binding protein-like II"/>
    <property type="match status" value="2"/>
</dbReference>
<gene>
    <name evidence="6" type="ORF">AA314_04490</name>
    <name evidence="7" type="ORF">ATI61_11353</name>
</gene>
<evidence type="ECO:0000256" key="1">
    <source>
        <dbReference type="ARBA" id="ARBA00009437"/>
    </source>
</evidence>
<comment type="similarity">
    <text evidence="1">Belongs to the LysR transcriptional regulatory family.</text>
</comment>
<dbReference type="KEGG" id="age:AA314_04490"/>
<dbReference type="InterPro" id="IPR000847">
    <property type="entry name" value="LysR_HTH_N"/>
</dbReference>
<keyword evidence="4" id="KW-0804">Transcription</keyword>
<dbReference type="PRINTS" id="PR00039">
    <property type="entry name" value="HTHLYSR"/>
</dbReference>
<evidence type="ECO:0000313" key="8">
    <source>
        <dbReference type="Proteomes" id="UP000035579"/>
    </source>
</evidence>
<accession>A0AAC8Q8T0</accession>
<dbReference type="EMBL" id="QUMU01000013">
    <property type="protein sequence ID" value="REG24990.1"/>
    <property type="molecule type" value="Genomic_DNA"/>
</dbReference>
<evidence type="ECO:0000256" key="2">
    <source>
        <dbReference type="ARBA" id="ARBA00023015"/>
    </source>
</evidence>
<dbReference type="PANTHER" id="PTHR30126">
    <property type="entry name" value="HTH-TYPE TRANSCRIPTIONAL REGULATOR"/>
    <property type="match status" value="1"/>
</dbReference>
<dbReference type="EMBL" id="CP011509">
    <property type="protein sequence ID" value="AKJ02864.1"/>
    <property type="molecule type" value="Genomic_DNA"/>
</dbReference>
<dbReference type="Proteomes" id="UP000256345">
    <property type="component" value="Unassembled WGS sequence"/>
</dbReference>
<dbReference type="PROSITE" id="PS50931">
    <property type="entry name" value="HTH_LYSR"/>
    <property type="match status" value="1"/>
</dbReference>
<evidence type="ECO:0000313" key="7">
    <source>
        <dbReference type="EMBL" id="REG24990.1"/>
    </source>
</evidence>
<reference evidence="6 8" key="1">
    <citation type="submission" date="2015-05" db="EMBL/GenBank/DDBJ databases">
        <title>Genome assembly of Archangium gephyra DSM 2261.</title>
        <authorList>
            <person name="Sharma G."/>
            <person name="Subramanian S."/>
        </authorList>
    </citation>
    <scope>NUCLEOTIDE SEQUENCE [LARGE SCALE GENOMIC DNA]</scope>
    <source>
        <strain evidence="6 8">DSM 2261</strain>
    </source>
</reference>
<keyword evidence="3 7" id="KW-0238">DNA-binding</keyword>
<dbReference type="SUPFAM" id="SSF53850">
    <property type="entry name" value="Periplasmic binding protein-like II"/>
    <property type="match status" value="1"/>
</dbReference>
<evidence type="ECO:0000256" key="3">
    <source>
        <dbReference type="ARBA" id="ARBA00023125"/>
    </source>
</evidence>
<dbReference type="Gene3D" id="1.10.10.10">
    <property type="entry name" value="Winged helix-like DNA-binding domain superfamily/Winged helix DNA-binding domain"/>
    <property type="match status" value="1"/>
</dbReference>
<evidence type="ECO:0000313" key="9">
    <source>
        <dbReference type="Proteomes" id="UP000256345"/>
    </source>
</evidence>
<dbReference type="AlphaFoldDB" id="A0AAC8Q8T0"/>
<keyword evidence="9" id="KW-1185">Reference proteome</keyword>
<dbReference type="RefSeq" id="WP_047857084.1">
    <property type="nucleotide sequence ID" value="NZ_CP011509.1"/>
</dbReference>
<dbReference type="CDD" id="cd05466">
    <property type="entry name" value="PBP2_LTTR_substrate"/>
    <property type="match status" value="1"/>
</dbReference>
<evidence type="ECO:0000259" key="5">
    <source>
        <dbReference type="PROSITE" id="PS50931"/>
    </source>
</evidence>
<dbReference type="InterPro" id="IPR036388">
    <property type="entry name" value="WH-like_DNA-bd_sf"/>
</dbReference>
<dbReference type="GO" id="GO:0000976">
    <property type="term" value="F:transcription cis-regulatory region binding"/>
    <property type="evidence" value="ECO:0007669"/>
    <property type="project" value="TreeGrafter"/>
</dbReference>
<dbReference type="Proteomes" id="UP000035579">
    <property type="component" value="Chromosome"/>
</dbReference>
<organism evidence="6 8">
    <name type="scientific">Archangium gephyra</name>
    <dbReference type="NCBI Taxonomy" id="48"/>
    <lineage>
        <taxon>Bacteria</taxon>
        <taxon>Pseudomonadati</taxon>
        <taxon>Myxococcota</taxon>
        <taxon>Myxococcia</taxon>
        <taxon>Myxococcales</taxon>
        <taxon>Cystobacterineae</taxon>
        <taxon>Archangiaceae</taxon>
        <taxon>Archangium</taxon>
    </lineage>
</organism>
<keyword evidence="2" id="KW-0805">Transcription regulation</keyword>